<dbReference type="GO" id="GO:0008270">
    <property type="term" value="F:zinc ion binding"/>
    <property type="evidence" value="ECO:0007669"/>
    <property type="project" value="UniProtKB-KW"/>
</dbReference>
<dbReference type="AlphaFoldDB" id="A0A8K0JSJ3"/>
<dbReference type="OrthoDB" id="10072647at2759"/>
<dbReference type="Proteomes" id="UP000792457">
    <property type="component" value="Unassembled WGS sequence"/>
</dbReference>
<keyword evidence="9" id="KW-1185">Reference proteome</keyword>
<dbReference type="FunFam" id="3.30.160.60:FF:000303">
    <property type="entry name" value="Zinc finger protein 41"/>
    <property type="match status" value="1"/>
</dbReference>
<dbReference type="GO" id="GO:1990837">
    <property type="term" value="F:sequence-specific double-stranded DNA binding"/>
    <property type="evidence" value="ECO:0007669"/>
    <property type="project" value="UniProtKB-ARBA"/>
</dbReference>
<evidence type="ECO:0000256" key="3">
    <source>
        <dbReference type="ARBA" id="ARBA00022771"/>
    </source>
</evidence>
<dbReference type="InterPro" id="IPR013087">
    <property type="entry name" value="Znf_C2H2_type"/>
</dbReference>
<dbReference type="GO" id="GO:0005634">
    <property type="term" value="C:nucleus"/>
    <property type="evidence" value="ECO:0007669"/>
    <property type="project" value="TreeGrafter"/>
</dbReference>
<reference evidence="8" key="2">
    <citation type="submission" date="2017-10" db="EMBL/GenBank/DDBJ databases">
        <title>Ladona fulva Genome sequencing and assembly.</title>
        <authorList>
            <person name="Murali S."/>
            <person name="Richards S."/>
            <person name="Bandaranaike D."/>
            <person name="Bellair M."/>
            <person name="Blankenburg K."/>
            <person name="Chao H."/>
            <person name="Dinh H."/>
            <person name="Doddapaneni H."/>
            <person name="Dugan-Rocha S."/>
            <person name="Elkadiri S."/>
            <person name="Gnanaolivu R."/>
            <person name="Hernandez B."/>
            <person name="Skinner E."/>
            <person name="Javaid M."/>
            <person name="Lee S."/>
            <person name="Li M."/>
            <person name="Ming W."/>
            <person name="Munidasa M."/>
            <person name="Muniz J."/>
            <person name="Nguyen L."/>
            <person name="Hughes D."/>
            <person name="Osuji N."/>
            <person name="Pu L.-L."/>
            <person name="Puazo M."/>
            <person name="Qu C."/>
            <person name="Quiroz J."/>
            <person name="Raj R."/>
            <person name="Weissenberger G."/>
            <person name="Xin Y."/>
            <person name="Zou X."/>
            <person name="Han Y."/>
            <person name="Worley K."/>
            <person name="Muzny D."/>
            <person name="Gibbs R."/>
        </authorList>
    </citation>
    <scope>NUCLEOTIDE SEQUENCE</scope>
    <source>
        <strain evidence="8">Sampled in the wild</strain>
    </source>
</reference>
<evidence type="ECO:0000256" key="2">
    <source>
        <dbReference type="ARBA" id="ARBA00022737"/>
    </source>
</evidence>
<comment type="caution">
    <text evidence="8">The sequence shown here is derived from an EMBL/GenBank/DDBJ whole genome shotgun (WGS) entry which is preliminary data.</text>
</comment>
<name>A0A8K0JSJ3_LADFU</name>
<keyword evidence="1" id="KW-0479">Metal-binding</keyword>
<dbReference type="GO" id="GO:0000981">
    <property type="term" value="F:DNA-binding transcription factor activity, RNA polymerase II-specific"/>
    <property type="evidence" value="ECO:0007669"/>
    <property type="project" value="TreeGrafter"/>
</dbReference>
<evidence type="ECO:0000256" key="4">
    <source>
        <dbReference type="ARBA" id="ARBA00022833"/>
    </source>
</evidence>
<dbReference type="PANTHER" id="PTHR24408">
    <property type="entry name" value="ZINC FINGER PROTEIN"/>
    <property type="match status" value="1"/>
</dbReference>
<dbReference type="EMBL" id="KZ308116">
    <property type="protein sequence ID" value="KAG8221896.1"/>
    <property type="molecule type" value="Genomic_DNA"/>
</dbReference>
<proteinExistence type="predicted"/>
<feature type="domain" description="C2H2-type" evidence="7">
    <location>
        <begin position="214"/>
        <end position="241"/>
    </location>
</feature>
<dbReference type="PANTHER" id="PTHR24408:SF58">
    <property type="entry name" value="TRANSCRIPTION FACTOR (TFIIIA), PUTATIVE (AFU_ORTHOLOGUE AFUA_1G05150)-RELATED"/>
    <property type="match status" value="1"/>
</dbReference>
<dbReference type="SMART" id="SM00355">
    <property type="entry name" value="ZnF_C2H2"/>
    <property type="match status" value="4"/>
</dbReference>
<evidence type="ECO:0000256" key="6">
    <source>
        <dbReference type="SAM" id="MobiDB-lite"/>
    </source>
</evidence>
<dbReference type="FunFam" id="3.30.160.60:FF:000202">
    <property type="entry name" value="Zinc finger protein 574"/>
    <property type="match status" value="1"/>
</dbReference>
<evidence type="ECO:0000256" key="5">
    <source>
        <dbReference type="PROSITE-ProRule" id="PRU00042"/>
    </source>
</evidence>
<evidence type="ECO:0000313" key="8">
    <source>
        <dbReference type="EMBL" id="KAG8221896.1"/>
    </source>
</evidence>
<sequence length="399" mass="43761">MSQTKYEMSQGMGTQFPENSSVVQMPISQETQTYCQTLEPNSQPTLIGSSHPQTVLSIPEVQLGSLGNSGTNNQCNNNTGGDKIIKDGKSDEEEKDNNDAQISAGSEESLKTYAPVISTSWQSLAVPGTTVADYLSRLPSSTLPITLQHFFKYSSSDGVKKEIVPSDIEASTLVSQALAIQLKKKKRKKKKKGERRARPGEIRLTTALDGSTLFCCPECHMAYPEQDLLQQHLIGHKVERRFICDICGAGLKRKEHLDRHKQGHNPDRPFICTVCLKAFKRNEHLSRHFIIHSGEKDQVCPECGKGFYRKDHLRKHMQTHIAKRVKAELSQQIAAAGVTPSHNVSTMLVQQQEIESAEGPSVASISSLASIANMVSVGTMTPVTAVALMPDGATLPILT</sequence>
<organism evidence="8 9">
    <name type="scientific">Ladona fulva</name>
    <name type="common">Scarce chaser dragonfly</name>
    <name type="synonym">Libellula fulva</name>
    <dbReference type="NCBI Taxonomy" id="123851"/>
    <lineage>
        <taxon>Eukaryota</taxon>
        <taxon>Metazoa</taxon>
        <taxon>Ecdysozoa</taxon>
        <taxon>Arthropoda</taxon>
        <taxon>Hexapoda</taxon>
        <taxon>Insecta</taxon>
        <taxon>Pterygota</taxon>
        <taxon>Palaeoptera</taxon>
        <taxon>Odonata</taxon>
        <taxon>Epiprocta</taxon>
        <taxon>Anisoptera</taxon>
        <taxon>Libelluloidea</taxon>
        <taxon>Libellulidae</taxon>
        <taxon>Ladona</taxon>
    </lineage>
</organism>
<dbReference type="InterPro" id="IPR036236">
    <property type="entry name" value="Znf_C2H2_sf"/>
</dbReference>
<accession>A0A8K0JSJ3</accession>
<keyword evidence="2" id="KW-0677">Repeat</keyword>
<feature type="domain" description="C2H2-type" evidence="7">
    <location>
        <begin position="298"/>
        <end position="325"/>
    </location>
</feature>
<feature type="domain" description="C2H2-type" evidence="7">
    <location>
        <begin position="270"/>
        <end position="297"/>
    </location>
</feature>
<dbReference type="GO" id="GO:0032502">
    <property type="term" value="P:developmental process"/>
    <property type="evidence" value="ECO:0007669"/>
    <property type="project" value="UniProtKB-ARBA"/>
</dbReference>
<evidence type="ECO:0000259" key="7">
    <source>
        <dbReference type="PROSITE" id="PS50157"/>
    </source>
</evidence>
<dbReference type="Pfam" id="PF00096">
    <property type="entry name" value="zf-C2H2"/>
    <property type="match status" value="2"/>
</dbReference>
<dbReference type="PROSITE" id="PS00028">
    <property type="entry name" value="ZINC_FINGER_C2H2_1"/>
    <property type="match status" value="4"/>
</dbReference>
<keyword evidence="4" id="KW-0862">Zinc</keyword>
<evidence type="ECO:0000256" key="1">
    <source>
        <dbReference type="ARBA" id="ARBA00022723"/>
    </source>
</evidence>
<protein>
    <recommendedName>
        <fullName evidence="7">C2H2-type domain-containing protein</fullName>
    </recommendedName>
</protein>
<evidence type="ECO:0000313" key="9">
    <source>
        <dbReference type="Proteomes" id="UP000792457"/>
    </source>
</evidence>
<dbReference type="SUPFAM" id="SSF57667">
    <property type="entry name" value="beta-beta-alpha zinc fingers"/>
    <property type="match status" value="2"/>
</dbReference>
<feature type="domain" description="C2H2-type" evidence="7">
    <location>
        <begin position="242"/>
        <end position="269"/>
    </location>
</feature>
<feature type="compositionally biased region" description="Low complexity" evidence="6">
    <location>
        <begin position="68"/>
        <end position="81"/>
    </location>
</feature>
<dbReference type="Gene3D" id="3.30.160.60">
    <property type="entry name" value="Classic Zinc Finger"/>
    <property type="match status" value="3"/>
</dbReference>
<gene>
    <name evidence="8" type="ORF">J437_LFUL006714</name>
</gene>
<keyword evidence="3 5" id="KW-0863">Zinc-finger</keyword>
<reference evidence="8" key="1">
    <citation type="submission" date="2013-04" db="EMBL/GenBank/DDBJ databases">
        <authorList>
            <person name="Qu J."/>
            <person name="Murali S.C."/>
            <person name="Bandaranaike D."/>
            <person name="Bellair M."/>
            <person name="Blankenburg K."/>
            <person name="Chao H."/>
            <person name="Dinh H."/>
            <person name="Doddapaneni H."/>
            <person name="Downs B."/>
            <person name="Dugan-Rocha S."/>
            <person name="Elkadiri S."/>
            <person name="Gnanaolivu R.D."/>
            <person name="Hernandez B."/>
            <person name="Javaid M."/>
            <person name="Jayaseelan J.C."/>
            <person name="Lee S."/>
            <person name="Li M."/>
            <person name="Ming W."/>
            <person name="Munidasa M."/>
            <person name="Muniz J."/>
            <person name="Nguyen L."/>
            <person name="Ongeri F."/>
            <person name="Osuji N."/>
            <person name="Pu L.-L."/>
            <person name="Puazo M."/>
            <person name="Qu C."/>
            <person name="Quiroz J."/>
            <person name="Raj R."/>
            <person name="Weissenberger G."/>
            <person name="Xin Y."/>
            <person name="Zou X."/>
            <person name="Han Y."/>
            <person name="Richards S."/>
            <person name="Worley K."/>
            <person name="Muzny D."/>
            <person name="Gibbs R."/>
        </authorList>
    </citation>
    <scope>NUCLEOTIDE SEQUENCE</scope>
    <source>
        <strain evidence="8">Sampled in the wild</strain>
    </source>
</reference>
<feature type="region of interest" description="Disordered" evidence="6">
    <location>
        <begin position="65"/>
        <end position="106"/>
    </location>
</feature>
<dbReference type="PROSITE" id="PS50157">
    <property type="entry name" value="ZINC_FINGER_C2H2_2"/>
    <property type="match status" value="4"/>
</dbReference>